<evidence type="ECO:0000313" key="2">
    <source>
        <dbReference type="EMBL" id="CBY07030.1"/>
    </source>
</evidence>
<accession>E4WU45</accession>
<name>E4WU45_OIKDI</name>
<reference evidence="2 3" key="1">
    <citation type="journal article" date="2010" name="Science">
        <title>Plasticity of animal genome architecture unmasked by rapid evolution of a pelagic tunicate.</title>
        <authorList>
            <person name="Denoeud F."/>
            <person name="Henriet S."/>
            <person name="Mungpakdee S."/>
            <person name="Aury J.M."/>
            <person name="Da Silva C."/>
            <person name="Brinkmann H."/>
            <person name="Mikhaleva J."/>
            <person name="Olsen L.C."/>
            <person name="Jubin C."/>
            <person name="Canestro C."/>
            <person name="Bouquet J.M."/>
            <person name="Danks G."/>
            <person name="Poulain J."/>
            <person name="Campsteijn C."/>
            <person name="Adamski M."/>
            <person name="Cross I."/>
            <person name="Yadetie F."/>
            <person name="Muffato M."/>
            <person name="Louis A."/>
            <person name="Butcher S."/>
            <person name="Tsagkogeorga G."/>
            <person name="Konrad A."/>
            <person name="Singh S."/>
            <person name="Jensen M.F."/>
            <person name="Cong E.H."/>
            <person name="Eikeseth-Otteraa H."/>
            <person name="Noel B."/>
            <person name="Anthouard V."/>
            <person name="Porcel B.M."/>
            <person name="Kachouri-Lafond R."/>
            <person name="Nishino A."/>
            <person name="Ugolini M."/>
            <person name="Chourrout P."/>
            <person name="Nishida H."/>
            <person name="Aasland R."/>
            <person name="Huzurbazar S."/>
            <person name="Westhof E."/>
            <person name="Delsuc F."/>
            <person name="Lehrach H."/>
            <person name="Reinhardt R."/>
            <person name="Weissenbach J."/>
            <person name="Roy S.W."/>
            <person name="Artiguenave F."/>
            <person name="Postlethwait J.H."/>
            <person name="Manak J.R."/>
            <person name="Thompson E.M."/>
            <person name="Jaillon O."/>
            <person name="Du Pasquier L."/>
            <person name="Boudinot P."/>
            <person name="Liberles D.A."/>
            <person name="Volff J.N."/>
            <person name="Philippe H."/>
            <person name="Lenhard B."/>
            <person name="Roest Crollius H."/>
            <person name="Wincker P."/>
            <person name="Chourrout D."/>
        </authorList>
    </citation>
    <scope>NUCLEOTIDE SEQUENCE [LARGE SCALE GENOMIC DNA]</scope>
</reference>
<keyword evidence="1" id="KW-0812">Transmembrane</keyword>
<evidence type="ECO:0000313" key="3">
    <source>
        <dbReference type="Proteomes" id="UP000001307"/>
    </source>
</evidence>
<feature type="transmembrane region" description="Helical" evidence="1">
    <location>
        <begin position="82"/>
        <end position="102"/>
    </location>
</feature>
<organism evidence="2 3">
    <name type="scientific">Oikopleura dioica</name>
    <name type="common">Tunicate</name>
    <dbReference type="NCBI Taxonomy" id="34765"/>
    <lineage>
        <taxon>Eukaryota</taxon>
        <taxon>Metazoa</taxon>
        <taxon>Chordata</taxon>
        <taxon>Tunicata</taxon>
        <taxon>Appendicularia</taxon>
        <taxon>Copelata</taxon>
        <taxon>Oikopleuridae</taxon>
        <taxon>Oikopleura</taxon>
    </lineage>
</organism>
<sequence length="184" mass="21111">MAKYLPFVGIGKVVTLLGIAQAWNRYRSDRDEYGEITDKGKVVFRTKNRLYRLLPHIIFLLTGIAFYTGWKIFDFSVEKLSHLILKGLGFLLWAVVLLAYLMKIDTDEDPGSQLYTAYGQFTQQQAHNKEELSCVIAGFMRFGSQQTAFEERKLQVNRHSARAQDVPKTRNYFTSQSSAAETIK</sequence>
<keyword evidence="1" id="KW-1133">Transmembrane helix</keyword>
<keyword evidence="1" id="KW-0472">Membrane</keyword>
<protein>
    <submittedName>
        <fullName evidence="2">Uncharacterized protein</fullName>
    </submittedName>
</protein>
<dbReference type="EMBL" id="FN653016">
    <property type="protein sequence ID" value="CBY07030.1"/>
    <property type="molecule type" value="Genomic_DNA"/>
</dbReference>
<dbReference type="AlphaFoldDB" id="E4WU45"/>
<keyword evidence="3" id="KW-1185">Reference proteome</keyword>
<gene>
    <name evidence="2" type="ORF">GSOID_T00006111001</name>
</gene>
<dbReference type="OrthoDB" id="10639769at2759"/>
<dbReference type="Proteomes" id="UP000001307">
    <property type="component" value="Unassembled WGS sequence"/>
</dbReference>
<evidence type="ECO:0000256" key="1">
    <source>
        <dbReference type="SAM" id="Phobius"/>
    </source>
</evidence>
<dbReference type="InParanoid" id="E4WU45"/>
<proteinExistence type="predicted"/>
<feature type="transmembrane region" description="Helical" evidence="1">
    <location>
        <begin position="50"/>
        <end position="70"/>
    </location>
</feature>